<evidence type="ECO:0000313" key="6">
    <source>
        <dbReference type="Proteomes" id="UP000247591"/>
    </source>
</evidence>
<evidence type="ECO:0000256" key="2">
    <source>
        <dbReference type="ARBA" id="ARBA00022729"/>
    </source>
</evidence>
<dbReference type="InterPro" id="IPR051010">
    <property type="entry name" value="BCAA_transport"/>
</dbReference>
<keyword evidence="6" id="KW-1185">Reference proteome</keyword>
<evidence type="ECO:0000256" key="1">
    <source>
        <dbReference type="ARBA" id="ARBA00010062"/>
    </source>
</evidence>
<evidence type="ECO:0000256" key="3">
    <source>
        <dbReference type="SAM" id="MobiDB-lite"/>
    </source>
</evidence>
<feature type="domain" description="Leucine-binding protein" evidence="4">
    <location>
        <begin position="65"/>
        <end position="409"/>
    </location>
</feature>
<protein>
    <submittedName>
        <fullName evidence="5">Branched-chain amino acid transport system substrate-binding protein</fullName>
    </submittedName>
</protein>
<feature type="region of interest" description="Disordered" evidence="3">
    <location>
        <begin position="40"/>
        <end position="65"/>
    </location>
</feature>
<dbReference type="Gene3D" id="3.40.50.2300">
    <property type="match status" value="2"/>
</dbReference>
<evidence type="ECO:0000259" key="4">
    <source>
        <dbReference type="Pfam" id="PF13458"/>
    </source>
</evidence>
<dbReference type="Pfam" id="PF13458">
    <property type="entry name" value="Peripla_BP_6"/>
    <property type="match status" value="1"/>
</dbReference>
<dbReference type="Proteomes" id="UP000247591">
    <property type="component" value="Unassembled WGS sequence"/>
</dbReference>
<organism evidence="5 6">
    <name type="scientific">Williamsia limnetica</name>
    <dbReference type="NCBI Taxonomy" id="882452"/>
    <lineage>
        <taxon>Bacteria</taxon>
        <taxon>Bacillati</taxon>
        <taxon>Actinomycetota</taxon>
        <taxon>Actinomycetes</taxon>
        <taxon>Mycobacteriales</taxon>
        <taxon>Nocardiaceae</taxon>
        <taxon>Williamsia</taxon>
    </lineage>
</organism>
<evidence type="ECO:0000313" key="5">
    <source>
        <dbReference type="EMBL" id="PYE18107.1"/>
    </source>
</evidence>
<dbReference type="InterPro" id="IPR028081">
    <property type="entry name" value="Leu-bd"/>
</dbReference>
<keyword evidence="2" id="KW-0732">Signal</keyword>
<comment type="similarity">
    <text evidence="1">Belongs to the leucine-binding protein family.</text>
</comment>
<feature type="compositionally biased region" description="Low complexity" evidence="3">
    <location>
        <begin position="40"/>
        <end position="53"/>
    </location>
</feature>
<accession>A0A318S381</accession>
<proteinExistence type="inferred from homology"/>
<name>A0A318S381_WILLI</name>
<dbReference type="EMBL" id="QJSP01000005">
    <property type="protein sequence ID" value="PYE18107.1"/>
    <property type="molecule type" value="Genomic_DNA"/>
</dbReference>
<gene>
    <name evidence="5" type="ORF">DFR67_105252</name>
</gene>
<dbReference type="AlphaFoldDB" id="A0A318S381"/>
<comment type="caution">
    <text evidence="5">The sequence shown here is derived from an EMBL/GenBank/DDBJ whole genome shotgun (WGS) entry which is preliminary data.</text>
</comment>
<dbReference type="PANTHER" id="PTHR30483:SF6">
    <property type="entry name" value="PERIPLASMIC BINDING PROTEIN OF ABC TRANSPORTER FOR NATURAL AMINO ACIDS"/>
    <property type="match status" value="1"/>
</dbReference>
<sequence>MNSFLSQAAGKGIEMRRRTGRIAAVFVAAACVFSVVSCSDDSGSDDGGSTAAAPSESGTKATGTPIKVGFLNPSNGPITQPGVEVGQKAAVKYINDTLGGIDGHPIEVTSCAVDVSAPESTIGCANQLVQAGVTAVIDGYDAASSAALPILKSANIPLVGQIPFDSVTGSSADNRVYFGPPQASFLVGVMQSLKAQGKNSLTLANVDVAAARQTFERILMPLGQQLGLDVKSVYYSPTNPNYTALASTINSGNPDAGGLMTSQTDANCTKLAQSLKSVGFKNTMFLAACTEFIDTMGAQAVGAQTYSPIWLEPASDAAPADMQENLATTKKFVDEAGESGGFYAYGTFSTFVDFARTLGAAKPAEYTGPTVLAALKGVTDYQSWLGPKLNCGKPTTPNCTTEMFVFEVVGDKKTEPIGGGLTQPNPAALQAIPGAS</sequence>
<reference evidence="5 6" key="1">
    <citation type="submission" date="2018-06" db="EMBL/GenBank/DDBJ databases">
        <title>Genomic Encyclopedia of Type Strains, Phase IV (KMG-IV): sequencing the most valuable type-strain genomes for metagenomic binning, comparative biology and taxonomic classification.</title>
        <authorList>
            <person name="Goeker M."/>
        </authorList>
    </citation>
    <scope>NUCLEOTIDE SEQUENCE [LARGE SCALE GENOMIC DNA]</scope>
    <source>
        <strain evidence="5 6">DSM 45521</strain>
    </source>
</reference>
<dbReference type="PANTHER" id="PTHR30483">
    <property type="entry name" value="LEUCINE-SPECIFIC-BINDING PROTEIN"/>
    <property type="match status" value="1"/>
</dbReference>
<dbReference type="InterPro" id="IPR028082">
    <property type="entry name" value="Peripla_BP_I"/>
</dbReference>
<dbReference type="SUPFAM" id="SSF53822">
    <property type="entry name" value="Periplasmic binding protein-like I"/>
    <property type="match status" value="1"/>
</dbReference>